<dbReference type="Gene3D" id="3.40.250.10">
    <property type="entry name" value="Rhodanese-like domain"/>
    <property type="match status" value="1"/>
</dbReference>
<reference evidence="2 3" key="1">
    <citation type="submission" date="2016-10" db="EMBL/GenBank/DDBJ databases">
        <authorList>
            <person name="de Groot N.N."/>
        </authorList>
    </citation>
    <scope>NUCLEOTIDE SEQUENCE [LARGE SCALE GENOMIC DNA]</scope>
    <source>
        <strain evidence="2 3">CGMCC 1.12333</strain>
    </source>
</reference>
<evidence type="ECO:0000313" key="2">
    <source>
        <dbReference type="EMBL" id="SFU30631.1"/>
    </source>
</evidence>
<dbReference type="CDD" id="cd00158">
    <property type="entry name" value="RHOD"/>
    <property type="match status" value="1"/>
</dbReference>
<keyword evidence="3" id="KW-1185">Reference proteome</keyword>
<dbReference type="STRING" id="1224947.SAMN05216480_101587"/>
<dbReference type="Proteomes" id="UP000199138">
    <property type="component" value="Unassembled WGS sequence"/>
</dbReference>
<accession>A0A1I7F333</accession>
<dbReference type="EMBL" id="FPBK01000001">
    <property type="protein sequence ID" value="SFU30631.1"/>
    <property type="molecule type" value="Genomic_DNA"/>
</dbReference>
<dbReference type="OrthoDB" id="9800872at2"/>
<gene>
    <name evidence="2" type="ORF">SAMN05216480_101587</name>
</gene>
<dbReference type="InterPro" id="IPR036873">
    <property type="entry name" value="Rhodanese-like_dom_sf"/>
</dbReference>
<evidence type="ECO:0000313" key="3">
    <source>
        <dbReference type="Proteomes" id="UP000199138"/>
    </source>
</evidence>
<feature type="domain" description="Rhodanese" evidence="1">
    <location>
        <begin position="19"/>
        <end position="102"/>
    </location>
</feature>
<dbReference type="AlphaFoldDB" id="A0A1I7F333"/>
<name>A0A1I7F333_9FLAO</name>
<dbReference type="GO" id="GO:0016740">
    <property type="term" value="F:transferase activity"/>
    <property type="evidence" value="ECO:0007669"/>
    <property type="project" value="UniProtKB-KW"/>
</dbReference>
<dbReference type="Pfam" id="PF00581">
    <property type="entry name" value="Rhodanese"/>
    <property type="match status" value="1"/>
</dbReference>
<dbReference type="SMART" id="SM00450">
    <property type="entry name" value="RHOD"/>
    <property type="match status" value="1"/>
</dbReference>
<dbReference type="PROSITE" id="PS50206">
    <property type="entry name" value="RHODANESE_3"/>
    <property type="match status" value="1"/>
</dbReference>
<dbReference type="InterPro" id="IPR001763">
    <property type="entry name" value="Rhodanese-like_dom"/>
</dbReference>
<keyword evidence="2" id="KW-0808">Transferase</keyword>
<evidence type="ECO:0000259" key="1">
    <source>
        <dbReference type="PROSITE" id="PS50206"/>
    </source>
</evidence>
<protein>
    <submittedName>
        <fullName evidence="2">Rhodanese-related sulfurtransferase</fullName>
    </submittedName>
</protein>
<dbReference type="InterPro" id="IPR050229">
    <property type="entry name" value="GlpE_sulfurtransferase"/>
</dbReference>
<dbReference type="PANTHER" id="PTHR43031:SF16">
    <property type="entry name" value="OXIDOREDUCTASE"/>
    <property type="match status" value="1"/>
</dbReference>
<organism evidence="2 3">
    <name type="scientific">Pustulibacterium marinum</name>
    <dbReference type="NCBI Taxonomy" id="1224947"/>
    <lineage>
        <taxon>Bacteria</taxon>
        <taxon>Pseudomonadati</taxon>
        <taxon>Bacteroidota</taxon>
        <taxon>Flavobacteriia</taxon>
        <taxon>Flavobacteriales</taxon>
        <taxon>Flavobacteriaceae</taxon>
        <taxon>Pustulibacterium</taxon>
    </lineage>
</organism>
<proteinExistence type="predicted"/>
<dbReference type="SUPFAM" id="SSF52821">
    <property type="entry name" value="Rhodanese/Cell cycle control phosphatase"/>
    <property type="match status" value="1"/>
</dbReference>
<dbReference type="RefSeq" id="WP_093022789.1">
    <property type="nucleotide sequence ID" value="NZ_FPBK01000001.1"/>
</dbReference>
<dbReference type="PANTHER" id="PTHR43031">
    <property type="entry name" value="FAD-DEPENDENT OXIDOREDUCTASE"/>
    <property type="match status" value="1"/>
</dbReference>
<sequence>MGFLNNLFGNKMEKINDFIERDAVILDVRTPGEYSSGAIPGSKNIPLQTLGSKLDTVKKWNKPVITCCASGMRSASAAAMLKSSGIEALNGGGYMSLYKKLQ</sequence>